<evidence type="ECO:0000256" key="6">
    <source>
        <dbReference type="ARBA" id="ARBA00022840"/>
    </source>
</evidence>
<dbReference type="SMART" id="SM00382">
    <property type="entry name" value="AAA"/>
    <property type="match status" value="1"/>
</dbReference>
<evidence type="ECO:0000256" key="5">
    <source>
        <dbReference type="ARBA" id="ARBA00022741"/>
    </source>
</evidence>
<dbReference type="GO" id="GO:1900753">
    <property type="term" value="P:doxorubicin transport"/>
    <property type="evidence" value="ECO:0007669"/>
    <property type="project" value="InterPro"/>
</dbReference>
<evidence type="ECO:0000259" key="12">
    <source>
        <dbReference type="PROSITE" id="PS50893"/>
    </source>
</evidence>
<dbReference type="Pfam" id="PF13732">
    <property type="entry name" value="DrrA1-3_C"/>
    <property type="match status" value="1"/>
</dbReference>
<dbReference type="PANTHER" id="PTHR42711:SF19">
    <property type="entry name" value="DOXORUBICIN RESISTANCE ATP-BINDING PROTEIN DRRA"/>
    <property type="match status" value="1"/>
</dbReference>
<dbReference type="EMBL" id="RBAL01000009">
    <property type="protein sequence ID" value="RKN40871.1"/>
    <property type="molecule type" value="Genomic_DNA"/>
</dbReference>
<keyword evidence="6 13" id="KW-0067">ATP-binding</keyword>
<evidence type="ECO:0000256" key="2">
    <source>
        <dbReference type="ARBA" id="ARBA00012191"/>
    </source>
</evidence>
<evidence type="ECO:0000256" key="8">
    <source>
        <dbReference type="ARBA" id="ARBA00023136"/>
    </source>
</evidence>
<dbReference type="InterPro" id="IPR003439">
    <property type="entry name" value="ABC_transporter-like_ATP-bd"/>
</dbReference>
<evidence type="ECO:0000256" key="1">
    <source>
        <dbReference type="ARBA" id="ARBA00004413"/>
    </source>
</evidence>
<name>A0A3A9YXS8_9ACTN</name>
<protein>
    <recommendedName>
        <fullName evidence="2">ABC-type xenobiotic transporter</fullName>
        <ecNumber evidence="2">7.6.2.2</ecNumber>
    </recommendedName>
</protein>
<evidence type="ECO:0000256" key="9">
    <source>
        <dbReference type="ARBA" id="ARBA00023251"/>
    </source>
</evidence>
<keyword evidence="14" id="KW-1185">Reference proteome</keyword>
<dbReference type="GO" id="GO:0005886">
    <property type="term" value="C:plasma membrane"/>
    <property type="evidence" value="ECO:0007669"/>
    <property type="project" value="UniProtKB-SubCell"/>
</dbReference>
<keyword evidence="8" id="KW-0472">Membrane</keyword>
<dbReference type="PROSITE" id="PS00211">
    <property type="entry name" value="ABC_TRANSPORTER_1"/>
    <property type="match status" value="1"/>
</dbReference>
<keyword evidence="9" id="KW-0046">Antibiotic resistance</keyword>
<dbReference type="InterPro" id="IPR027417">
    <property type="entry name" value="P-loop_NTPase"/>
</dbReference>
<comment type="subcellular location">
    <subcellularLocation>
        <location evidence="1">Cell membrane</location>
        <topology evidence="1">Peripheral membrane protein</topology>
        <orientation evidence="1">Cytoplasmic side</orientation>
    </subcellularLocation>
</comment>
<organism evidence="13 14">
    <name type="scientific">Streptomyces hoynatensis</name>
    <dbReference type="NCBI Taxonomy" id="1141874"/>
    <lineage>
        <taxon>Bacteria</taxon>
        <taxon>Bacillati</taxon>
        <taxon>Actinomycetota</taxon>
        <taxon>Actinomycetes</taxon>
        <taxon>Kitasatosporales</taxon>
        <taxon>Streptomycetaceae</taxon>
        <taxon>Streptomyces</taxon>
    </lineage>
</organism>
<dbReference type="GO" id="GO:0046677">
    <property type="term" value="P:response to antibiotic"/>
    <property type="evidence" value="ECO:0007669"/>
    <property type="project" value="UniProtKB-KW"/>
</dbReference>
<feature type="compositionally biased region" description="Basic and acidic residues" evidence="11">
    <location>
        <begin position="308"/>
        <end position="322"/>
    </location>
</feature>
<dbReference type="SUPFAM" id="SSF52540">
    <property type="entry name" value="P-loop containing nucleoside triphosphate hydrolases"/>
    <property type="match status" value="1"/>
</dbReference>
<keyword evidence="5" id="KW-0547">Nucleotide-binding</keyword>
<evidence type="ECO:0000313" key="14">
    <source>
        <dbReference type="Proteomes" id="UP000272474"/>
    </source>
</evidence>
<dbReference type="InterPro" id="IPR050763">
    <property type="entry name" value="ABC_transporter_ATP-binding"/>
</dbReference>
<dbReference type="GO" id="GO:0008559">
    <property type="term" value="F:ABC-type xenobiotic transporter activity"/>
    <property type="evidence" value="ECO:0007669"/>
    <property type="project" value="UniProtKB-EC"/>
</dbReference>
<dbReference type="PROSITE" id="PS50893">
    <property type="entry name" value="ABC_TRANSPORTER_2"/>
    <property type="match status" value="1"/>
</dbReference>
<proteinExistence type="inferred from homology"/>
<dbReference type="InterPro" id="IPR017871">
    <property type="entry name" value="ABC_transporter-like_CS"/>
</dbReference>
<evidence type="ECO:0000256" key="4">
    <source>
        <dbReference type="ARBA" id="ARBA00022475"/>
    </source>
</evidence>
<evidence type="ECO:0000256" key="11">
    <source>
        <dbReference type="SAM" id="MobiDB-lite"/>
    </source>
</evidence>
<dbReference type="FunFam" id="3.40.50.300:FF:000589">
    <property type="entry name" value="ABC transporter, ATP-binding subunit"/>
    <property type="match status" value="1"/>
</dbReference>
<gene>
    <name evidence="13" type="ORF">D7294_17510</name>
</gene>
<dbReference type="EC" id="7.6.2.2" evidence="2"/>
<keyword evidence="3" id="KW-0813">Transport</keyword>
<dbReference type="Proteomes" id="UP000272474">
    <property type="component" value="Unassembled WGS sequence"/>
</dbReference>
<keyword evidence="4" id="KW-1003">Cell membrane</keyword>
<dbReference type="OrthoDB" id="9804819at2"/>
<comment type="caution">
    <text evidence="13">The sequence shown here is derived from an EMBL/GenBank/DDBJ whole genome shotgun (WGS) entry which is preliminary data.</text>
</comment>
<evidence type="ECO:0000256" key="7">
    <source>
        <dbReference type="ARBA" id="ARBA00022967"/>
    </source>
</evidence>
<feature type="domain" description="ABC transporter" evidence="12">
    <location>
        <begin position="5"/>
        <end position="235"/>
    </location>
</feature>
<dbReference type="Gene3D" id="3.40.50.300">
    <property type="entry name" value="P-loop containing nucleotide triphosphate hydrolases"/>
    <property type="match status" value="1"/>
</dbReference>
<comment type="similarity">
    <text evidence="10">Belongs to the ABC transporter superfamily. Drug exporter-1 (DrugE1) (TC 3.A.1.105) family.</text>
</comment>
<dbReference type="GO" id="GO:0005524">
    <property type="term" value="F:ATP binding"/>
    <property type="evidence" value="ECO:0007669"/>
    <property type="project" value="UniProtKB-KW"/>
</dbReference>
<dbReference type="AlphaFoldDB" id="A0A3A9YXS8"/>
<evidence type="ECO:0000256" key="3">
    <source>
        <dbReference type="ARBA" id="ARBA00022448"/>
    </source>
</evidence>
<dbReference type="InterPro" id="IPR003593">
    <property type="entry name" value="AAA+_ATPase"/>
</dbReference>
<dbReference type="GO" id="GO:0043215">
    <property type="term" value="P:daunorubicin transport"/>
    <property type="evidence" value="ECO:0007669"/>
    <property type="project" value="InterPro"/>
</dbReference>
<evidence type="ECO:0000313" key="13">
    <source>
        <dbReference type="EMBL" id="RKN40871.1"/>
    </source>
</evidence>
<dbReference type="Pfam" id="PF00005">
    <property type="entry name" value="ABC_tran"/>
    <property type="match status" value="1"/>
</dbReference>
<dbReference type="NCBIfam" id="TIGR01188">
    <property type="entry name" value="drrA"/>
    <property type="match status" value="1"/>
</dbReference>
<keyword evidence="7" id="KW-1278">Translocase</keyword>
<dbReference type="PANTHER" id="PTHR42711">
    <property type="entry name" value="ABC TRANSPORTER ATP-BINDING PROTEIN"/>
    <property type="match status" value="1"/>
</dbReference>
<dbReference type="RefSeq" id="WP_120680746.1">
    <property type="nucleotide sequence ID" value="NZ_RBAL01000009.1"/>
</dbReference>
<dbReference type="InterPro" id="IPR025302">
    <property type="entry name" value="DrrA1/2-like_C"/>
</dbReference>
<dbReference type="GO" id="GO:0016887">
    <property type="term" value="F:ATP hydrolysis activity"/>
    <property type="evidence" value="ECO:0007669"/>
    <property type="project" value="InterPro"/>
</dbReference>
<evidence type="ECO:0000256" key="10">
    <source>
        <dbReference type="ARBA" id="ARBA00049985"/>
    </source>
</evidence>
<feature type="region of interest" description="Disordered" evidence="11">
    <location>
        <begin position="307"/>
        <end position="373"/>
    </location>
</feature>
<accession>A0A3A9YXS8</accession>
<reference evidence="13 14" key="1">
    <citation type="journal article" date="2014" name="Int. J. Syst. Evol. Microbiol.">
        <title>Streptomyces hoynatensis sp. nov., isolated from deep marine sediment.</title>
        <authorList>
            <person name="Veyisoglu A."/>
            <person name="Sahin N."/>
        </authorList>
    </citation>
    <scope>NUCLEOTIDE SEQUENCE [LARGE SCALE GENOMIC DNA]</scope>
    <source>
        <strain evidence="13 14">KCTC 29097</strain>
    </source>
</reference>
<feature type="compositionally biased region" description="Basic and acidic residues" evidence="11">
    <location>
        <begin position="333"/>
        <end position="350"/>
    </location>
</feature>
<dbReference type="InterPro" id="IPR005894">
    <property type="entry name" value="DrrA"/>
</dbReference>
<sequence>MTYAFQAEGLVKRFGQTTALAGVDLAARPGTVLGVLGPNGAGKTTAVRILATLLRPDGGRASVAGYDVVRQPDEVRRRIGLTGQYASVDEDLTGMENLVLIGRLLDLSRSEARVRAAALLEQFDLTEAGGRRAGTYSGGMRRRLDLAASLVARPEVVYLDEPTTGLDPAKRDDVWTLVREQVAEGVTVLLTTQYLEEADALADEIAVIDHGSVIAHGTPHELKAVVGGQTLEVRPLNPADVPAVATLLEGVTGHRPDSPARGVLSVPVDGDAALAPVVALLAEQRIEVTELSLRLPSLDEVFYSLTGERADREAQGSGERDGSPGGEPGRPGTQDRNEPDARGPREESPRGHLSGAAQARTPQATNRKEAPAA</sequence>